<dbReference type="GO" id="GO:0008270">
    <property type="term" value="F:zinc ion binding"/>
    <property type="evidence" value="ECO:0007669"/>
    <property type="project" value="UniProtKB-KW"/>
</dbReference>
<dbReference type="EC" id="2.3.2.31" evidence="2"/>
<dbReference type="InterPro" id="IPR013083">
    <property type="entry name" value="Znf_RING/FYVE/PHD"/>
</dbReference>
<dbReference type="GO" id="GO:0061630">
    <property type="term" value="F:ubiquitin protein ligase activity"/>
    <property type="evidence" value="ECO:0007669"/>
    <property type="project" value="UniProtKB-EC"/>
</dbReference>
<gene>
    <name evidence="10" type="ORF">BD310DRAFT_239185</name>
</gene>
<accession>A0A4Q9NRQ4</accession>
<dbReference type="InterPro" id="IPR027370">
    <property type="entry name" value="Znf-RING_euk"/>
</dbReference>
<dbReference type="CDD" id="cd20335">
    <property type="entry name" value="BRcat_RBR"/>
    <property type="match status" value="1"/>
</dbReference>
<dbReference type="STRING" id="114155.A0A4Q9NRQ4"/>
<keyword evidence="8" id="KW-0862">Zinc</keyword>
<keyword evidence="7" id="KW-0833">Ubl conjugation pathway</keyword>
<dbReference type="Gene3D" id="1.20.120.1750">
    <property type="match status" value="1"/>
</dbReference>
<evidence type="ECO:0000256" key="8">
    <source>
        <dbReference type="ARBA" id="ARBA00022833"/>
    </source>
</evidence>
<keyword evidence="5" id="KW-0677">Repeat</keyword>
<comment type="catalytic activity">
    <reaction evidence="1">
        <text>[E2 ubiquitin-conjugating enzyme]-S-ubiquitinyl-L-cysteine + [acceptor protein]-L-lysine = [E2 ubiquitin-conjugating enzyme]-L-cysteine + [acceptor protein]-N(6)-ubiquitinyl-L-lysine.</text>
        <dbReference type="EC" id="2.3.2.31"/>
    </reaction>
</comment>
<dbReference type="InterPro" id="IPR044066">
    <property type="entry name" value="TRIAD_supradom"/>
</dbReference>
<evidence type="ECO:0000256" key="9">
    <source>
        <dbReference type="SAM" id="MobiDB-lite"/>
    </source>
</evidence>
<dbReference type="CDD" id="cd22585">
    <property type="entry name" value="Rcat_RBR_DEAH12-like"/>
    <property type="match status" value="1"/>
</dbReference>
<keyword evidence="3" id="KW-0808">Transferase</keyword>
<dbReference type="InterPro" id="IPR002867">
    <property type="entry name" value="IBR_dom"/>
</dbReference>
<sequence>MPARSLPFLPRCRACAFWHHSGSARPNMLIGPASRSGDHQPIQRHRTHPVVNSQHEYATRTPRTQSHTQNPLSSIPPHVSGRLSREQSQSSSDNPVVPPGLGLEAESREENITLTILDATKVTFGPGFGVIEVKTGFESRQILLENVPATIAPVDITAALSIFGEVIAVLPVDPNEGSSSAYKVTFARGESAINAAAAVDSSELFAGSEVKACMTVRNSTGIGGGKLYDGDVLFELPTARQKGYVGYETKEKAEKAIALAQQKGMKGMRVTAQIYEGIPVVGAVNVRFENLPGDASAKDLARYGPYETHMLDRPKYNWTVNAAVDGLRRMLEGYGDVYLNVLPPPYNKTFRVWAHFKDPRRAAAAQEALDRFCPRFVGKQRIFAHHVRSILYNLPADVFDILAYDINLLRSYHCDEYATSISVFDRRIVADPKAPVQVKLVSRNMSSLTKLKAAFDRLLRGEKVTDSGQTVWNDFFGGPAGQNFLDDLEKAHPTVRINRDTRRRTLALFGPQADRAHVNAEIVTRAKLLQAQRKHRYSVASHLIGVFMSEDLPSLQKELGRENVWFDLTNRQLVVCGDPSTQKVARLVVQQAGKRQRKRNSRGDAGCPVCFGEVSQPVSLMCGHTWCQACLVGYMHASVDSRSFPLTCLGDEAKCTHHIPLSVAQQLLSPDEFDAIVNASFLAHVQSHPDEFHYCPTPDCPQVYRKSGPGAVLQCPSCLVRICSHCNMEYHESRSCQDQNPEDERLFERWKLGHDVKDCPSCKVPIERMAGCNHMTCTSCQTHICWACLATFSTSQQVYSHMRSIHGGIGL</sequence>
<dbReference type="PROSITE" id="PS00028">
    <property type="entry name" value="ZINC_FINGER_C2H2_1"/>
    <property type="match status" value="1"/>
</dbReference>
<dbReference type="InterPro" id="IPR013087">
    <property type="entry name" value="Znf_C2H2_type"/>
</dbReference>
<evidence type="ECO:0000313" key="11">
    <source>
        <dbReference type="Proteomes" id="UP000292082"/>
    </source>
</evidence>
<evidence type="ECO:0000256" key="4">
    <source>
        <dbReference type="ARBA" id="ARBA00022723"/>
    </source>
</evidence>
<keyword evidence="4" id="KW-0479">Metal-binding</keyword>
<evidence type="ECO:0000256" key="2">
    <source>
        <dbReference type="ARBA" id="ARBA00012251"/>
    </source>
</evidence>
<dbReference type="PROSITE" id="PS50157">
    <property type="entry name" value="ZINC_FINGER_C2H2_2"/>
    <property type="match status" value="1"/>
</dbReference>
<evidence type="ECO:0000256" key="6">
    <source>
        <dbReference type="ARBA" id="ARBA00022771"/>
    </source>
</evidence>
<dbReference type="Pfam" id="PF13445">
    <property type="entry name" value="zf-RING_UBOX"/>
    <property type="match status" value="1"/>
</dbReference>
<evidence type="ECO:0000256" key="5">
    <source>
        <dbReference type="ARBA" id="ARBA00022737"/>
    </source>
</evidence>
<organism evidence="10 11">
    <name type="scientific">Dichomitus squalens</name>
    <dbReference type="NCBI Taxonomy" id="114155"/>
    <lineage>
        <taxon>Eukaryota</taxon>
        <taxon>Fungi</taxon>
        <taxon>Dikarya</taxon>
        <taxon>Basidiomycota</taxon>
        <taxon>Agaricomycotina</taxon>
        <taxon>Agaricomycetes</taxon>
        <taxon>Polyporales</taxon>
        <taxon>Polyporaceae</taxon>
        <taxon>Dichomitus</taxon>
    </lineage>
</organism>
<dbReference type="GO" id="GO:0016567">
    <property type="term" value="P:protein ubiquitination"/>
    <property type="evidence" value="ECO:0007669"/>
    <property type="project" value="InterPro"/>
</dbReference>
<evidence type="ECO:0000256" key="7">
    <source>
        <dbReference type="ARBA" id="ARBA00022786"/>
    </source>
</evidence>
<proteinExistence type="predicted"/>
<keyword evidence="11" id="KW-1185">Reference proteome</keyword>
<protein>
    <recommendedName>
        <fullName evidence="2">RBR-type E3 ubiquitin transferase</fullName>
        <ecNumber evidence="2">2.3.2.31</ecNumber>
    </recommendedName>
</protein>
<dbReference type="InterPro" id="IPR001841">
    <property type="entry name" value="Znf_RING"/>
</dbReference>
<evidence type="ECO:0000256" key="1">
    <source>
        <dbReference type="ARBA" id="ARBA00001798"/>
    </source>
</evidence>
<dbReference type="EMBL" id="ML145100">
    <property type="protein sequence ID" value="TBU61147.1"/>
    <property type="molecule type" value="Genomic_DNA"/>
</dbReference>
<dbReference type="Pfam" id="PF22191">
    <property type="entry name" value="IBR_1"/>
    <property type="match status" value="1"/>
</dbReference>
<dbReference type="Proteomes" id="UP000292082">
    <property type="component" value="Unassembled WGS sequence"/>
</dbReference>
<dbReference type="Gene3D" id="3.30.40.10">
    <property type="entry name" value="Zinc/RING finger domain, C3HC4 (zinc finger)"/>
    <property type="match status" value="1"/>
</dbReference>
<name>A0A4Q9NRQ4_9APHY</name>
<dbReference type="AlphaFoldDB" id="A0A4Q9NRQ4"/>
<evidence type="ECO:0000313" key="10">
    <source>
        <dbReference type="EMBL" id="TBU61147.1"/>
    </source>
</evidence>
<dbReference type="Pfam" id="PF01485">
    <property type="entry name" value="IBR"/>
    <property type="match status" value="1"/>
</dbReference>
<evidence type="ECO:0000256" key="3">
    <source>
        <dbReference type="ARBA" id="ARBA00022679"/>
    </source>
</evidence>
<dbReference type="PANTHER" id="PTHR11685">
    <property type="entry name" value="RBR FAMILY RING FINGER AND IBR DOMAIN-CONTAINING"/>
    <property type="match status" value="1"/>
</dbReference>
<dbReference type="SMART" id="SM00647">
    <property type="entry name" value="IBR"/>
    <property type="match status" value="2"/>
</dbReference>
<keyword evidence="6" id="KW-0863">Zinc-finger</keyword>
<dbReference type="PROSITE" id="PS51873">
    <property type="entry name" value="TRIAD"/>
    <property type="match status" value="1"/>
</dbReference>
<feature type="compositionally biased region" description="Polar residues" evidence="9">
    <location>
        <begin position="50"/>
        <end position="73"/>
    </location>
</feature>
<feature type="region of interest" description="Disordered" evidence="9">
    <location>
        <begin position="28"/>
        <end position="103"/>
    </location>
</feature>
<reference evidence="10 11" key="1">
    <citation type="submission" date="2019-01" db="EMBL/GenBank/DDBJ databases">
        <title>Draft genome sequences of three monokaryotic isolates of the white-rot basidiomycete fungus Dichomitus squalens.</title>
        <authorList>
            <consortium name="DOE Joint Genome Institute"/>
            <person name="Lopez S.C."/>
            <person name="Andreopoulos B."/>
            <person name="Pangilinan J."/>
            <person name="Lipzen A."/>
            <person name="Riley R."/>
            <person name="Ahrendt S."/>
            <person name="Ng V."/>
            <person name="Barry K."/>
            <person name="Daum C."/>
            <person name="Grigoriev I.V."/>
            <person name="Hilden K.S."/>
            <person name="Makela M.R."/>
            <person name="de Vries R.P."/>
        </authorList>
    </citation>
    <scope>NUCLEOTIDE SEQUENCE [LARGE SCALE GENOMIC DNA]</scope>
    <source>
        <strain evidence="10 11">CBS 464.89</strain>
    </source>
</reference>
<dbReference type="SUPFAM" id="SSF57850">
    <property type="entry name" value="RING/U-box"/>
    <property type="match status" value="3"/>
</dbReference>
<dbReference type="InterPro" id="IPR031127">
    <property type="entry name" value="E3_UB_ligase_RBR"/>
</dbReference>
<dbReference type="PROSITE" id="PS50089">
    <property type="entry name" value="ZF_RING_2"/>
    <property type="match status" value="1"/>
</dbReference>